<feature type="compositionally biased region" description="Polar residues" evidence="1">
    <location>
        <begin position="1"/>
        <end position="12"/>
    </location>
</feature>
<organism evidence="2 3">
    <name type="scientific">Rickenella mellea</name>
    <dbReference type="NCBI Taxonomy" id="50990"/>
    <lineage>
        <taxon>Eukaryota</taxon>
        <taxon>Fungi</taxon>
        <taxon>Dikarya</taxon>
        <taxon>Basidiomycota</taxon>
        <taxon>Agaricomycotina</taxon>
        <taxon>Agaricomycetes</taxon>
        <taxon>Hymenochaetales</taxon>
        <taxon>Rickenellaceae</taxon>
        <taxon>Rickenella</taxon>
    </lineage>
</organism>
<dbReference type="OrthoDB" id="2593747at2759"/>
<feature type="region of interest" description="Disordered" evidence="1">
    <location>
        <begin position="1"/>
        <end position="26"/>
    </location>
</feature>
<reference evidence="2 3" key="1">
    <citation type="submission" date="2018-06" db="EMBL/GenBank/DDBJ databases">
        <title>A transcriptomic atlas of mushroom development highlights an independent origin of complex multicellularity.</title>
        <authorList>
            <consortium name="DOE Joint Genome Institute"/>
            <person name="Krizsan K."/>
            <person name="Almasi E."/>
            <person name="Merenyi Z."/>
            <person name="Sahu N."/>
            <person name="Viragh M."/>
            <person name="Koszo T."/>
            <person name="Mondo S."/>
            <person name="Kiss B."/>
            <person name="Balint B."/>
            <person name="Kues U."/>
            <person name="Barry K."/>
            <person name="Hegedus J.C."/>
            <person name="Henrissat B."/>
            <person name="Johnson J."/>
            <person name="Lipzen A."/>
            <person name="Ohm R."/>
            <person name="Nagy I."/>
            <person name="Pangilinan J."/>
            <person name="Yan J."/>
            <person name="Xiong Y."/>
            <person name="Grigoriev I.V."/>
            <person name="Hibbett D.S."/>
            <person name="Nagy L.G."/>
        </authorList>
    </citation>
    <scope>NUCLEOTIDE SEQUENCE [LARGE SCALE GENOMIC DNA]</scope>
    <source>
        <strain evidence="2 3">SZMC22713</strain>
    </source>
</reference>
<evidence type="ECO:0000256" key="1">
    <source>
        <dbReference type="SAM" id="MobiDB-lite"/>
    </source>
</evidence>
<evidence type="ECO:0000313" key="3">
    <source>
        <dbReference type="Proteomes" id="UP000294933"/>
    </source>
</evidence>
<sequence>MVSGGVQPNSTTDEGEETLSDAECAPPGYLPHTKDDDYYFSYLVFVVEGRLFNVPRHYFKKSPVFVKMFRLPIGDKMADGAIVIDNVSAADFKALLKLLIPMPGKDKEDLTKSEWLGILNLSTMWSFGEFRETAISKLTKEKMDAVDRILLGYKYDIATWLVYAHAYLVVRKKFLSDEEGKKLGGVSFALKYGKAREMAAQTRFWPTVENCQSLVIDVFHLPKVTAMSANSVVIEET</sequence>
<dbReference type="Gene3D" id="3.30.710.10">
    <property type="entry name" value="Potassium Channel Kv1.1, Chain A"/>
    <property type="match status" value="1"/>
</dbReference>
<evidence type="ECO:0000313" key="2">
    <source>
        <dbReference type="EMBL" id="TDL14161.1"/>
    </source>
</evidence>
<dbReference type="STRING" id="50990.A0A4Y7PGK7"/>
<evidence type="ECO:0008006" key="4">
    <source>
        <dbReference type="Google" id="ProtNLM"/>
    </source>
</evidence>
<dbReference type="InterPro" id="IPR011333">
    <property type="entry name" value="SKP1/BTB/POZ_sf"/>
</dbReference>
<dbReference type="VEuPathDB" id="FungiDB:BD410DRAFT_757348"/>
<dbReference type="AlphaFoldDB" id="A0A4Y7PGK7"/>
<accession>A0A4Y7PGK7</accession>
<proteinExistence type="predicted"/>
<gene>
    <name evidence="2" type="ORF">BD410DRAFT_757348</name>
</gene>
<dbReference type="EMBL" id="ML170380">
    <property type="protein sequence ID" value="TDL14161.1"/>
    <property type="molecule type" value="Genomic_DNA"/>
</dbReference>
<name>A0A4Y7PGK7_9AGAM</name>
<keyword evidence="3" id="KW-1185">Reference proteome</keyword>
<protein>
    <recommendedName>
        <fullName evidence="4">BTB domain-containing protein</fullName>
    </recommendedName>
</protein>
<dbReference type="Proteomes" id="UP000294933">
    <property type="component" value="Unassembled WGS sequence"/>
</dbReference>